<evidence type="ECO:0000313" key="3">
    <source>
        <dbReference type="Proteomes" id="UP000266188"/>
    </source>
</evidence>
<evidence type="ECO:0000313" key="2">
    <source>
        <dbReference type="EMBL" id="RJE18197.1"/>
    </source>
</evidence>
<gene>
    <name evidence="2" type="ORF">PHISCL_09468</name>
</gene>
<keyword evidence="1" id="KW-1133">Transmembrane helix</keyword>
<protein>
    <submittedName>
        <fullName evidence="2">Uncharacterized protein</fullName>
    </submittedName>
</protein>
<keyword evidence="1" id="KW-0472">Membrane</keyword>
<keyword evidence="1" id="KW-0812">Transmembrane</keyword>
<keyword evidence="3" id="KW-1185">Reference proteome</keyword>
<feature type="transmembrane region" description="Helical" evidence="1">
    <location>
        <begin position="87"/>
        <end position="108"/>
    </location>
</feature>
<accession>A0A3A2ZA86</accession>
<organism evidence="2 3">
    <name type="scientific">Aspergillus sclerotialis</name>
    <dbReference type="NCBI Taxonomy" id="2070753"/>
    <lineage>
        <taxon>Eukaryota</taxon>
        <taxon>Fungi</taxon>
        <taxon>Dikarya</taxon>
        <taxon>Ascomycota</taxon>
        <taxon>Pezizomycotina</taxon>
        <taxon>Eurotiomycetes</taxon>
        <taxon>Eurotiomycetidae</taxon>
        <taxon>Eurotiales</taxon>
        <taxon>Aspergillaceae</taxon>
        <taxon>Aspergillus</taxon>
        <taxon>Aspergillus subgen. Polypaecilum</taxon>
    </lineage>
</organism>
<comment type="caution">
    <text evidence="2">The sequence shown here is derived from an EMBL/GenBank/DDBJ whole genome shotgun (WGS) entry which is preliminary data.</text>
</comment>
<dbReference type="OrthoDB" id="4771706at2759"/>
<sequence>MSLPSTRAGPNQVREYLAHILHSKHDVPLSTAHKIANKWQLGRPNDLRQEGVDYFKQVFGTDAGRFLFRTVQEDIEAEWRESTIGVITYWTNIFSIVLSVFFVVRAFCRSEEKGIMGKDL</sequence>
<dbReference type="AlphaFoldDB" id="A0A3A2ZA86"/>
<evidence type="ECO:0000256" key="1">
    <source>
        <dbReference type="SAM" id="Phobius"/>
    </source>
</evidence>
<reference evidence="3" key="1">
    <citation type="submission" date="2017-02" db="EMBL/GenBank/DDBJ databases">
        <authorList>
            <person name="Tafer H."/>
            <person name="Lopandic K."/>
        </authorList>
    </citation>
    <scope>NUCLEOTIDE SEQUENCE [LARGE SCALE GENOMIC DNA]</scope>
    <source>
        <strain evidence="3">CBS 366.77</strain>
    </source>
</reference>
<proteinExistence type="predicted"/>
<name>A0A3A2ZA86_9EURO</name>
<dbReference type="EMBL" id="MVGC01000603">
    <property type="protein sequence ID" value="RJE18197.1"/>
    <property type="molecule type" value="Genomic_DNA"/>
</dbReference>
<dbReference type="Proteomes" id="UP000266188">
    <property type="component" value="Unassembled WGS sequence"/>
</dbReference>